<keyword evidence="5" id="KW-0808">Transferase</keyword>
<dbReference type="GO" id="GO:0042799">
    <property type="term" value="F:histone H4K20 methyltransferase activity"/>
    <property type="evidence" value="ECO:0007669"/>
    <property type="project" value="UniProtKB-ARBA"/>
</dbReference>
<dbReference type="KEGG" id="pfp:PFL1_06099"/>
<evidence type="ECO:0000256" key="7">
    <source>
        <dbReference type="ARBA" id="ARBA00022853"/>
    </source>
</evidence>
<feature type="compositionally biased region" description="Basic and acidic residues" evidence="9">
    <location>
        <begin position="493"/>
        <end position="513"/>
    </location>
</feature>
<feature type="compositionally biased region" description="Basic and acidic residues" evidence="9">
    <location>
        <begin position="150"/>
        <end position="162"/>
    </location>
</feature>
<dbReference type="GO" id="GO:0032259">
    <property type="term" value="P:methylation"/>
    <property type="evidence" value="ECO:0007669"/>
    <property type="project" value="UniProtKB-KW"/>
</dbReference>
<feature type="compositionally biased region" description="Polar residues" evidence="9">
    <location>
        <begin position="1407"/>
        <end position="1419"/>
    </location>
</feature>
<feature type="compositionally biased region" description="Basic and acidic residues" evidence="9">
    <location>
        <begin position="1006"/>
        <end position="1021"/>
    </location>
</feature>
<dbReference type="RefSeq" id="XP_007881828.1">
    <property type="nucleotide sequence ID" value="XM_007883637.1"/>
</dbReference>
<feature type="region of interest" description="Disordered" evidence="9">
    <location>
        <begin position="920"/>
        <end position="1215"/>
    </location>
</feature>
<evidence type="ECO:0000313" key="12">
    <source>
        <dbReference type="Proteomes" id="UP000053664"/>
    </source>
</evidence>
<reference evidence="11 12" key="1">
    <citation type="journal article" date="2013" name="Plant Cell">
        <title>The transition from a phytopathogenic smut ancestor to an anamorphic biocontrol agent deciphered by comparative whole-genome analysis.</title>
        <authorList>
            <person name="Lefebvre F."/>
            <person name="Joly D.L."/>
            <person name="Labbe C."/>
            <person name="Teichmann B."/>
            <person name="Linning R."/>
            <person name="Belzile F."/>
            <person name="Bakkeren G."/>
            <person name="Belanger R.R."/>
        </authorList>
    </citation>
    <scope>NUCLEOTIDE SEQUENCE [LARGE SCALE GENOMIC DNA]</scope>
    <source>
        <strain evidence="11 12">PF-1</strain>
    </source>
</reference>
<evidence type="ECO:0000313" key="11">
    <source>
        <dbReference type="EMBL" id="EPQ26451.1"/>
    </source>
</evidence>
<dbReference type="eggNOG" id="KOG2589">
    <property type="taxonomic scope" value="Eukaryota"/>
</dbReference>
<dbReference type="Gene3D" id="2.170.270.10">
    <property type="entry name" value="SET domain"/>
    <property type="match status" value="1"/>
</dbReference>
<feature type="compositionally biased region" description="Acidic residues" evidence="9">
    <location>
        <begin position="655"/>
        <end position="667"/>
    </location>
</feature>
<comment type="subcellular location">
    <subcellularLocation>
        <location evidence="2">Chromosome</location>
    </subcellularLocation>
    <subcellularLocation>
        <location evidence="1">Nucleus</location>
    </subcellularLocation>
</comment>
<feature type="compositionally biased region" description="Low complexity" evidence="9">
    <location>
        <begin position="1337"/>
        <end position="1355"/>
    </location>
</feature>
<evidence type="ECO:0000256" key="9">
    <source>
        <dbReference type="SAM" id="MobiDB-lite"/>
    </source>
</evidence>
<dbReference type="PROSITE" id="PS50280">
    <property type="entry name" value="SET"/>
    <property type="match status" value="1"/>
</dbReference>
<dbReference type="Pfam" id="PF00856">
    <property type="entry name" value="SET"/>
    <property type="match status" value="1"/>
</dbReference>
<proteinExistence type="predicted"/>
<evidence type="ECO:0000256" key="3">
    <source>
        <dbReference type="ARBA" id="ARBA00022454"/>
    </source>
</evidence>
<feature type="compositionally biased region" description="Polar residues" evidence="9">
    <location>
        <begin position="591"/>
        <end position="611"/>
    </location>
</feature>
<dbReference type="SMART" id="SM00317">
    <property type="entry name" value="SET"/>
    <property type="match status" value="1"/>
</dbReference>
<feature type="compositionally biased region" description="Pro residues" evidence="9">
    <location>
        <begin position="1193"/>
        <end position="1202"/>
    </location>
</feature>
<dbReference type="PANTHER" id="PTHR12977">
    <property type="entry name" value="SUPPRESSOR OF VARIEGATION 4-20-RELATED"/>
    <property type="match status" value="1"/>
</dbReference>
<feature type="compositionally biased region" description="Polar residues" evidence="9">
    <location>
        <begin position="1146"/>
        <end position="1160"/>
    </location>
</feature>
<keyword evidence="7" id="KW-0156">Chromatin regulator</keyword>
<dbReference type="GO" id="GO:0005634">
    <property type="term" value="C:nucleus"/>
    <property type="evidence" value="ECO:0007669"/>
    <property type="project" value="UniProtKB-SubCell"/>
</dbReference>
<protein>
    <recommendedName>
        <fullName evidence="10">SET domain-containing protein</fullName>
    </recommendedName>
</protein>
<feature type="domain" description="SET" evidence="10">
    <location>
        <begin position="160"/>
        <end position="296"/>
    </location>
</feature>
<feature type="compositionally biased region" description="Low complexity" evidence="9">
    <location>
        <begin position="678"/>
        <end position="693"/>
    </location>
</feature>
<feature type="compositionally biased region" description="Low complexity" evidence="9">
    <location>
        <begin position="532"/>
        <end position="545"/>
    </location>
</feature>
<evidence type="ECO:0000256" key="8">
    <source>
        <dbReference type="ARBA" id="ARBA00023242"/>
    </source>
</evidence>
<keyword evidence="6" id="KW-0949">S-adenosyl-L-methionine</keyword>
<dbReference type="HOGENOM" id="CLU_002815_0_0_1"/>
<feature type="region of interest" description="Disordered" evidence="9">
    <location>
        <begin position="130"/>
        <end position="170"/>
    </location>
</feature>
<dbReference type="GO" id="GO:0005694">
    <property type="term" value="C:chromosome"/>
    <property type="evidence" value="ECO:0007669"/>
    <property type="project" value="UniProtKB-SubCell"/>
</dbReference>
<evidence type="ECO:0000256" key="4">
    <source>
        <dbReference type="ARBA" id="ARBA00022603"/>
    </source>
</evidence>
<feature type="compositionally biased region" description="Polar residues" evidence="9">
    <location>
        <begin position="550"/>
        <end position="559"/>
    </location>
</feature>
<evidence type="ECO:0000256" key="6">
    <source>
        <dbReference type="ARBA" id="ARBA00022691"/>
    </source>
</evidence>
<feature type="compositionally biased region" description="Low complexity" evidence="9">
    <location>
        <begin position="373"/>
        <end position="402"/>
    </location>
</feature>
<dbReference type="GeneID" id="19320179"/>
<organism evidence="11 12">
    <name type="scientific">Pseudozyma flocculosa PF-1</name>
    <dbReference type="NCBI Taxonomy" id="1277687"/>
    <lineage>
        <taxon>Eukaryota</taxon>
        <taxon>Fungi</taxon>
        <taxon>Dikarya</taxon>
        <taxon>Basidiomycota</taxon>
        <taxon>Ustilaginomycotina</taxon>
        <taxon>Ustilaginomycetes</taxon>
        <taxon>Ustilaginales</taxon>
        <taxon>Ustilaginaceae</taxon>
        <taxon>Pseudozyma</taxon>
    </lineage>
</organism>
<evidence type="ECO:0000256" key="2">
    <source>
        <dbReference type="ARBA" id="ARBA00004286"/>
    </source>
</evidence>
<dbReference type="Gene3D" id="1.10.10.1700">
    <property type="entry name" value="Histone-lysine N-methyltransferase"/>
    <property type="match status" value="1"/>
</dbReference>
<keyword evidence="4" id="KW-0489">Methyltransferase</keyword>
<dbReference type="EMBL" id="KE361645">
    <property type="protein sequence ID" value="EPQ26451.1"/>
    <property type="molecule type" value="Genomic_DNA"/>
</dbReference>
<feature type="compositionally biased region" description="Pro residues" evidence="9">
    <location>
        <begin position="1041"/>
        <end position="1062"/>
    </location>
</feature>
<feature type="compositionally biased region" description="Basic and acidic residues" evidence="9">
    <location>
        <begin position="956"/>
        <end position="965"/>
    </location>
</feature>
<dbReference type="InterPro" id="IPR046341">
    <property type="entry name" value="SET_dom_sf"/>
</dbReference>
<dbReference type="Proteomes" id="UP000053664">
    <property type="component" value="Unassembled WGS sequence"/>
</dbReference>
<dbReference type="SUPFAM" id="SSF82199">
    <property type="entry name" value="SET domain"/>
    <property type="match status" value="1"/>
</dbReference>
<keyword evidence="8" id="KW-0539">Nucleus</keyword>
<name>A0A061H790_9BASI</name>
<feature type="region of interest" description="Disordered" evidence="9">
    <location>
        <begin position="489"/>
        <end position="908"/>
    </location>
</feature>
<feature type="region of interest" description="Disordered" evidence="9">
    <location>
        <begin position="1297"/>
        <end position="1432"/>
    </location>
</feature>
<evidence type="ECO:0000256" key="5">
    <source>
        <dbReference type="ARBA" id="ARBA00022679"/>
    </source>
</evidence>
<feature type="region of interest" description="Disordered" evidence="9">
    <location>
        <begin position="338"/>
        <end position="410"/>
    </location>
</feature>
<evidence type="ECO:0000259" key="10">
    <source>
        <dbReference type="PROSITE" id="PS50280"/>
    </source>
</evidence>
<gene>
    <name evidence="11" type="ORF">PFL1_06099</name>
</gene>
<dbReference type="InterPro" id="IPR041938">
    <property type="entry name" value="Hist-Lys_N-MTase_N"/>
</dbReference>
<evidence type="ECO:0000256" key="1">
    <source>
        <dbReference type="ARBA" id="ARBA00004123"/>
    </source>
</evidence>
<sequence length="1501" mass="155354">MEDLSADDDILSDILLDTLEFEPAISTHKMNPNYRGQRFDRGTVSQMVRKRVVVERDVGAAVEDLAKLGIVAKYLQKKTQRQVAGFQAHARRYLETYLPDSGVEFALTTRYKRVMMERLAAKATPAPVGTLADADTKAGESSTAGQVGEAKPREKPKGRQSLDRAATSIGAAPAASEKADLCVLAMQEFKPGDLISHCKGGLKDLTKSEDEALREEAVSSREKRKEAEYKGVLGPGRDFSVISSSRKGCSQLLLGPARFVNHDCNPNTEFYRMGMQMTFKVIRPISRNEEITTYYGDNYFEWANSECMCATCELKGVGAFADKGDAGLVAAAAGTGIGPGTEDADGGLAEEGQDGASETNGEGRRRLPRRTGRQPGAEGSAVPSPSPTPSASIMGSAAAAEDGSSESKSRRDILADLKLAQHGPSDDRSDPYAEGAGPRCRCLTCGATFWAPEKWWTPDECPRCERHYKIFKADWPDRVPTEGLLARRGSGKRKLDVGLDKESEKSFNARRVEAAAALDQATSANKKRSRPAKAASPPAVPAEASDGGVTPSNPATPITLTPLRDAPPTSLTAGRPIKTKPKDSPLRPAQATGSPLSRPSLPSATGKSSTAGAGPSKAGARSVERKTSAAAATATAIGTPKPTSSSSARLRQDSDDSDLTPESESDSDGERRPTTHGSSAIADAATRSSSSASPGPMGPKMLGKHAKTDVLAQYWGAPMTDKRSRRKSSSQNNPVLLGLRKTAAAAAAGAASAGSPTAGEGRKSAPARQMHASDSDEMPFASSKKGSRKRPVQSTPDEDEDEDEYHDGDGDGDGDGVKEPAHPRPPAIPTAHHRKTASMGDLSGLAAQPLPPAAPPRASSSTSQGQPEPQPKARLGTDAARSTTPVSDKKHVPGTPVAIPGLATTGVQRTSESNLALFWSAGVEGGRTRRQVPREPQMLTAAHTPAKRSRPSSEASRSRTPEVKRPRSKLGNSRTGDSPADGPSPAATSTVRAVKAEDMDVDSGDDSAKDETVRRPLKDAAIRGPGGPLGADPTTGCGNGFPPPAKTPLLPPATLMRPPPPHVRPDLLATAAARSNSPLAGPPPPGLRAGAPGQPIRRNLRWGSGKTSVSRPLGSVSPLGRPLLGPNGSPAQALPRPPMDAARVLQFQSSAGPDQTQSKPLPSAAPVDPANGIATPTQSAPPELETSSLPAPSQSPPAPQPPSNGASVSSAIKQEPALDTLHVKLADVHRPNDIIAEPVGHARNGHDGNGIDTAAAALASNLSSARPAAAQAAEEGAGAAIVDAAIWPVAQAESGAAVPPAHLDDPWTPPPPAAPLLDAGDAPSTVPTLAHPAKDVAASPASRSAISSAPSSPSSNGQSLQRRVSGRARKPPEMAAGQIPYKGSLVKLAAQRAKDAKKGDSPAPRTAASTPQRSPNSTKGHALASPGSPDKLITSLDAAAATAMPDETGHVAAFGNGVAPATNDDAAKSGRAALDPHAAIPSAEGEIVSGSSGMSERIERS</sequence>
<accession>A0A061H790</accession>
<feature type="compositionally biased region" description="Acidic residues" evidence="9">
    <location>
        <begin position="796"/>
        <end position="814"/>
    </location>
</feature>
<dbReference type="InterPro" id="IPR039977">
    <property type="entry name" value="Suv4-20/Set9"/>
</dbReference>
<dbReference type="PANTHER" id="PTHR12977:SF4">
    <property type="entry name" value="HISTONE-LYSINE N-METHYLTRANSFERASE KMT5B"/>
    <property type="match status" value="1"/>
</dbReference>
<feature type="compositionally biased region" description="Low complexity" evidence="9">
    <location>
        <begin position="743"/>
        <end position="755"/>
    </location>
</feature>
<dbReference type="OrthoDB" id="6627536at2759"/>
<feature type="region of interest" description="Disordered" evidence="9">
    <location>
        <begin position="1450"/>
        <end position="1501"/>
    </location>
</feature>
<keyword evidence="3" id="KW-0158">Chromosome</keyword>
<dbReference type="InterPro" id="IPR001214">
    <property type="entry name" value="SET_dom"/>
</dbReference>